<accession>A0A917BHT2</accession>
<comment type="similarity">
    <text evidence="1">Belongs to the MreC family.</text>
</comment>
<evidence type="ECO:0000256" key="2">
    <source>
        <dbReference type="ARBA" id="ARBA00013855"/>
    </source>
</evidence>
<gene>
    <name evidence="8" type="ORF">GCM10011366_08000</name>
</gene>
<dbReference type="Pfam" id="PF04085">
    <property type="entry name" value="MreC"/>
    <property type="match status" value="1"/>
</dbReference>
<dbReference type="Gene3D" id="2.40.10.350">
    <property type="entry name" value="Rod shape-determining protein MreC, domain 2"/>
    <property type="match status" value="1"/>
</dbReference>
<dbReference type="RefSeq" id="WP_188428287.1">
    <property type="nucleotide sequence ID" value="NZ_BAABKH010000005.1"/>
</dbReference>
<feature type="domain" description="Rod shape-determining protein MreC beta-barrel core" evidence="7">
    <location>
        <begin position="118"/>
        <end position="262"/>
    </location>
</feature>
<keyword evidence="3" id="KW-0133">Cell shape</keyword>
<name>A0A917BHT2_9MICO</name>
<dbReference type="InterPro" id="IPR042177">
    <property type="entry name" value="Cell/Rod_1"/>
</dbReference>
<keyword evidence="9" id="KW-1185">Reference proteome</keyword>
<dbReference type="EMBL" id="BMEM01000001">
    <property type="protein sequence ID" value="GGF42601.1"/>
    <property type="molecule type" value="Genomic_DNA"/>
</dbReference>
<evidence type="ECO:0000256" key="4">
    <source>
        <dbReference type="ARBA" id="ARBA00032089"/>
    </source>
</evidence>
<evidence type="ECO:0000256" key="1">
    <source>
        <dbReference type="ARBA" id="ARBA00009369"/>
    </source>
</evidence>
<evidence type="ECO:0000256" key="3">
    <source>
        <dbReference type="ARBA" id="ARBA00022960"/>
    </source>
</evidence>
<comment type="caution">
    <text evidence="8">The sequence shown here is derived from an EMBL/GenBank/DDBJ whole genome shotgun (WGS) entry which is preliminary data.</text>
</comment>
<dbReference type="InterPro" id="IPR055342">
    <property type="entry name" value="MreC_beta-barrel_core"/>
</dbReference>
<sequence>MPRPRRALHVTAAVLLALTAGATVADLARPGLADPLRGAVAQVTTPVQSVLSGWDDARVARLTQERNALAAEVTRLEEQLRRQRQLEDLDRATSWGDHRLLPARVVAYAPGTSPVGGRTVTLDVGSEDGVAEDQTVVSVDGLVGRVVRVAARSSDVLLLGDPGVVVGVRFGPEGGLGSVGAVPTPGLPPREHGELTLTVAGDTPVAVGDDVTTLGSPDDRPYVARVPLGTVTSVDPDRGQLGRTAVVRPHVDPDVLDLVAVVFVDRGRR</sequence>
<keyword evidence="6" id="KW-0732">Signal</keyword>
<dbReference type="Proteomes" id="UP000605670">
    <property type="component" value="Unassembled WGS sequence"/>
</dbReference>
<evidence type="ECO:0000313" key="8">
    <source>
        <dbReference type="EMBL" id="GGF42601.1"/>
    </source>
</evidence>
<evidence type="ECO:0000256" key="5">
    <source>
        <dbReference type="SAM" id="Coils"/>
    </source>
</evidence>
<feature type="chain" id="PRO_5038865429" description="Cell shape-determining protein MreC" evidence="6">
    <location>
        <begin position="26"/>
        <end position="269"/>
    </location>
</feature>
<feature type="signal peptide" evidence="6">
    <location>
        <begin position="1"/>
        <end position="25"/>
    </location>
</feature>
<evidence type="ECO:0000313" key="9">
    <source>
        <dbReference type="Proteomes" id="UP000605670"/>
    </source>
</evidence>
<dbReference type="GO" id="GO:0005886">
    <property type="term" value="C:plasma membrane"/>
    <property type="evidence" value="ECO:0007669"/>
    <property type="project" value="TreeGrafter"/>
</dbReference>
<evidence type="ECO:0000259" key="7">
    <source>
        <dbReference type="Pfam" id="PF04085"/>
    </source>
</evidence>
<evidence type="ECO:0000256" key="6">
    <source>
        <dbReference type="SAM" id="SignalP"/>
    </source>
</evidence>
<dbReference type="AlphaFoldDB" id="A0A917BHT2"/>
<protein>
    <recommendedName>
        <fullName evidence="2">Cell shape-determining protein MreC</fullName>
    </recommendedName>
    <alternativeName>
        <fullName evidence="4">Cell shape protein MreC</fullName>
    </alternativeName>
</protein>
<proteinExistence type="inferred from homology"/>
<reference evidence="8" key="2">
    <citation type="submission" date="2020-09" db="EMBL/GenBank/DDBJ databases">
        <authorList>
            <person name="Sun Q."/>
            <person name="Zhou Y."/>
        </authorList>
    </citation>
    <scope>NUCLEOTIDE SEQUENCE</scope>
    <source>
        <strain evidence="8">CGMCC 1.12160</strain>
    </source>
</reference>
<dbReference type="Gene3D" id="2.40.10.340">
    <property type="entry name" value="Rod shape-determining protein MreC, domain 1"/>
    <property type="match status" value="1"/>
</dbReference>
<feature type="coiled-coil region" evidence="5">
    <location>
        <begin position="59"/>
        <end position="86"/>
    </location>
</feature>
<dbReference type="InterPro" id="IPR042175">
    <property type="entry name" value="Cell/Rod_MreC_2"/>
</dbReference>
<keyword evidence="5" id="KW-0175">Coiled coil</keyword>
<dbReference type="InterPro" id="IPR007221">
    <property type="entry name" value="MreC"/>
</dbReference>
<organism evidence="8 9">
    <name type="scientific">Ornithinimicrobium tianjinense</name>
    <dbReference type="NCBI Taxonomy" id="1195761"/>
    <lineage>
        <taxon>Bacteria</taxon>
        <taxon>Bacillati</taxon>
        <taxon>Actinomycetota</taxon>
        <taxon>Actinomycetes</taxon>
        <taxon>Micrococcales</taxon>
        <taxon>Ornithinimicrobiaceae</taxon>
        <taxon>Ornithinimicrobium</taxon>
    </lineage>
</organism>
<reference evidence="8" key="1">
    <citation type="journal article" date="2014" name="Int. J. Syst. Evol. Microbiol.">
        <title>Complete genome sequence of Corynebacterium casei LMG S-19264T (=DSM 44701T), isolated from a smear-ripened cheese.</title>
        <authorList>
            <consortium name="US DOE Joint Genome Institute (JGI-PGF)"/>
            <person name="Walter F."/>
            <person name="Albersmeier A."/>
            <person name="Kalinowski J."/>
            <person name="Ruckert C."/>
        </authorList>
    </citation>
    <scope>NUCLEOTIDE SEQUENCE</scope>
    <source>
        <strain evidence="8">CGMCC 1.12160</strain>
    </source>
</reference>
<dbReference type="PANTHER" id="PTHR34138">
    <property type="entry name" value="CELL SHAPE-DETERMINING PROTEIN MREC"/>
    <property type="match status" value="1"/>
</dbReference>
<dbReference type="PANTHER" id="PTHR34138:SF1">
    <property type="entry name" value="CELL SHAPE-DETERMINING PROTEIN MREC"/>
    <property type="match status" value="1"/>
</dbReference>
<dbReference type="GO" id="GO:0008360">
    <property type="term" value="P:regulation of cell shape"/>
    <property type="evidence" value="ECO:0007669"/>
    <property type="project" value="UniProtKB-KW"/>
</dbReference>